<feature type="repeat" description="PPR" evidence="2">
    <location>
        <begin position="480"/>
        <end position="510"/>
    </location>
</feature>
<dbReference type="Pfam" id="PF20431">
    <property type="entry name" value="E_motif"/>
    <property type="match status" value="1"/>
</dbReference>
<gene>
    <name evidence="3" type="primary">PCMP-E69</name>
    <name evidence="3" type="ORF">AXF42_Ash003295</name>
</gene>
<dbReference type="GO" id="GO:0003729">
    <property type="term" value="F:mRNA binding"/>
    <property type="evidence" value="ECO:0007669"/>
    <property type="project" value="UniProtKB-ARBA"/>
</dbReference>
<feature type="repeat" description="PPR" evidence="2">
    <location>
        <begin position="612"/>
        <end position="646"/>
    </location>
</feature>
<reference evidence="3 4" key="1">
    <citation type="journal article" date="2017" name="Nature">
        <title>The Apostasia genome and the evolution of orchids.</title>
        <authorList>
            <person name="Zhang G.Q."/>
            <person name="Liu K.W."/>
            <person name="Li Z."/>
            <person name="Lohaus R."/>
            <person name="Hsiao Y.Y."/>
            <person name="Niu S.C."/>
            <person name="Wang J.Y."/>
            <person name="Lin Y.C."/>
            <person name="Xu Q."/>
            <person name="Chen L.J."/>
            <person name="Yoshida K."/>
            <person name="Fujiwara S."/>
            <person name="Wang Z.W."/>
            <person name="Zhang Y.Q."/>
            <person name="Mitsuda N."/>
            <person name="Wang M."/>
            <person name="Liu G.H."/>
            <person name="Pecoraro L."/>
            <person name="Huang H.X."/>
            <person name="Xiao X.J."/>
            <person name="Lin M."/>
            <person name="Wu X.Y."/>
            <person name="Wu W.L."/>
            <person name="Chen Y.Y."/>
            <person name="Chang S.B."/>
            <person name="Sakamoto S."/>
            <person name="Ohme-Takagi M."/>
            <person name="Yagi M."/>
            <person name="Zeng S.J."/>
            <person name="Shen C.Y."/>
            <person name="Yeh C.M."/>
            <person name="Luo Y.B."/>
            <person name="Tsai W.C."/>
            <person name="Van de Peer Y."/>
            <person name="Liu Z.J."/>
        </authorList>
    </citation>
    <scope>NUCLEOTIDE SEQUENCE [LARGE SCALE GENOMIC DNA]</scope>
    <source>
        <strain evidence="4">cv. Shenzhen</strain>
        <tissue evidence="3">Stem</tissue>
    </source>
</reference>
<feature type="repeat" description="PPR" evidence="2">
    <location>
        <begin position="511"/>
        <end position="545"/>
    </location>
</feature>
<accession>A0A2I0BFQ9</accession>
<feature type="repeat" description="PPR" evidence="2">
    <location>
        <begin position="280"/>
        <end position="314"/>
    </location>
</feature>
<dbReference type="GO" id="GO:0016787">
    <property type="term" value="F:hydrolase activity"/>
    <property type="evidence" value="ECO:0007669"/>
    <property type="project" value="UniProtKB-KW"/>
</dbReference>
<keyword evidence="4" id="KW-1185">Reference proteome</keyword>
<sequence>MRSSNRLLDPNSLLRPFFFCLCLQKFPRNLQCRFLASAASSNPHPHVISQTGARLRVLRNPDQQSIRFRMRFIHIAAGSLADLHSESCNIPEALYVFDEIPQPNPISWNFSQLSSALRSFSQSGQFDSVLRTFNIMRSRGFRPDQFTYLRAISACTASQNVKLGDQFLCLVLKVGFLSSEYVLSGFLDLFSKVGCFSRAFQMFLESCNANVVCWSAVIAGAVRNGDYSIALELFHDMVGGFCMPTGFTFSSVLGACAAALELDVGTGIHAWVIKFNEQDDVVVGTALVDLYAKCGDMEAAVKVFSSMPARNVVSWTAIISGFSLMDDGLSAVSFFKEMMMSNMDVNKCTITSVLFACAKCFMGSVSYQIHGWIFKSGLYTDPVVKDALINTYARIGNINISEKIFKESSTEVRLSNWSAMISGLIENQCLGRAVELLLQMFRQDLKPDEKCISCILSIVNCITLGEQLHSYVLKVGLLYDVLVCSSLFTMYSKCGSIDDSYELFGRMPEKDRVAWTSMIYALATHRRVEEAFQLFKEMILKGVKPDEMTISSVLSACCDPMFMKWGLEIHGFALHLGLCSDTSIGSSLVSMYSKCKNIVYMRRVFDQIYRKDKILWSSLISAYSSNGYSEEAIFEFHQMATSGFEIDHITSSSVLGACAKLSRPILGRQLHAQAIKAGIILHNFVASALLTMYSKCGIISDSRKLFDSIQNPDLVAWTSMIDGYAQHGKANEALEIFEVMKNKGIRPDSLTCSTILSACSHNGIVDKGFDFFSSMRTDYEMEPEMRHYACIVDLLGRAGRLKEALDLIEGMPIEPDSLVWSTLLAACRFHGDVEVGSKARRKVLDLEPYDSGSYIAASNMSADMGEWDQVLRIRSSIKRVGMNKEPGWSAL</sequence>
<keyword evidence="3" id="KW-0378">Hydrolase</keyword>
<dbReference type="InterPro" id="IPR046960">
    <property type="entry name" value="PPR_At4g14850-like_plant"/>
</dbReference>
<feature type="repeat" description="PPR" evidence="2">
    <location>
        <begin position="210"/>
        <end position="244"/>
    </location>
</feature>
<protein>
    <submittedName>
        <fullName evidence="3">Pentatricopeptide repeat-containing protein</fullName>
        <ecNumber evidence="3">3.6.4.12</ecNumber>
    </submittedName>
</protein>
<dbReference type="OrthoDB" id="1915063at2759"/>
<dbReference type="InterPro" id="IPR011990">
    <property type="entry name" value="TPR-like_helical_dom_sf"/>
</dbReference>
<dbReference type="Proteomes" id="UP000236161">
    <property type="component" value="Unassembled WGS sequence"/>
</dbReference>
<evidence type="ECO:0000256" key="1">
    <source>
        <dbReference type="ARBA" id="ARBA00022737"/>
    </source>
</evidence>
<proteinExistence type="predicted"/>
<dbReference type="FunFam" id="1.25.40.10:FF:000073">
    <property type="entry name" value="Pentatricopeptide repeat-containing protein chloroplastic"/>
    <property type="match status" value="2"/>
</dbReference>
<dbReference type="PANTHER" id="PTHR24015">
    <property type="entry name" value="OS07G0578800 PROTEIN-RELATED"/>
    <property type="match status" value="1"/>
</dbReference>
<dbReference type="AlphaFoldDB" id="A0A2I0BFQ9"/>
<dbReference type="PROSITE" id="PS51375">
    <property type="entry name" value="PPR"/>
    <property type="match status" value="7"/>
</dbReference>
<dbReference type="InterPro" id="IPR002885">
    <property type="entry name" value="PPR_rpt"/>
</dbReference>
<dbReference type="GO" id="GO:0009451">
    <property type="term" value="P:RNA modification"/>
    <property type="evidence" value="ECO:0007669"/>
    <property type="project" value="InterPro"/>
</dbReference>
<dbReference type="GO" id="GO:0003678">
    <property type="term" value="F:DNA helicase activity"/>
    <property type="evidence" value="ECO:0007669"/>
    <property type="project" value="UniProtKB-EC"/>
</dbReference>
<dbReference type="EC" id="3.6.4.12" evidence="3"/>
<evidence type="ECO:0000313" key="4">
    <source>
        <dbReference type="Proteomes" id="UP000236161"/>
    </source>
</evidence>
<dbReference type="FunFam" id="1.25.40.10:FF:000090">
    <property type="entry name" value="Pentatricopeptide repeat-containing protein, chloroplastic"/>
    <property type="match status" value="1"/>
</dbReference>
<feature type="repeat" description="PPR" evidence="2">
    <location>
        <begin position="109"/>
        <end position="143"/>
    </location>
</feature>
<dbReference type="FunFam" id="1.25.40.10:FF:000344">
    <property type="entry name" value="Pentatricopeptide repeat-containing protein"/>
    <property type="match status" value="1"/>
</dbReference>
<dbReference type="InterPro" id="IPR046848">
    <property type="entry name" value="E_motif"/>
</dbReference>
<dbReference type="EMBL" id="KZ451885">
    <property type="protein sequence ID" value="PKA66640.1"/>
    <property type="molecule type" value="Genomic_DNA"/>
</dbReference>
<dbReference type="Pfam" id="PF13041">
    <property type="entry name" value="PPR_2"/>
    <property type="match status" value="3"/>
</dbReference>
<dbReference type="Pfam" id="PF01535">
    <property type="entry name" value="PPR"/>
    <property type="match status" value="7"/>
</dbReference>
<evidence type="ECO:0000313" key="3">
    <source>
        <dbReference type="EMBL" id="PKA66640.1"/>
    </source>
</evidence>
<dbReference type="STRING" id="1088818.A0A2I0BFQ9"/>
<feature type="repeat" description="PPR" evidence="2">
    <location>
        <begin position="713"/>
        <end position="747"/>
    </location>
</feature>
<organism evidence="3 4">
    <name type="scientific">Apostasia shenzhenica</name>
    <dbReference type="NCBI Taxonomy" id="1088818"/>
    <lineage>
        <taxon>Eukaryota</taxon>
        <taxon>Viridiplantae</taxon>
        <taxon>Streptophyta</taxon>
        <taxon>Embryophyta</taxon>
        <taxon>Tracheophyta</taxon>
        <taxon>Spermatophyta</taxon>
        <taxon>Magnoliopsida</taxon>
        <taxon>Liliopsida</taxon>
        <taxon>Asparagales</taxon>
        <taxon>Orchidaceae</taxon>
        <taxon>Apostasioideae</taxon>
        <taxon>Apostasia</taxon>
    </lineage>
</organism>
<evidence type="ECO:0000256" key="2">
    <source>
        <dbReference type="PROSITE-ProRule" id="PRU00708"/>
    </source>
</evidence>
<dbReference type="Gene3D" id="1.25.40.10">
    <property type="entry name" value="Tetratricopeptide repeat domain"/>
    <property type="match status" value="7"/>
</dbReference>
<dbReference type="PANTHER" id="PTHR24015:SF878">
    <property type="entry name" value="OS09G0413300 PROTEIN"/>
    <property type="match status" value="1"/>
</dbReference>
<name>A0A2I0BFQ9_9ASPA</name>
<dbReference type="NCBIfam" id="TIGR00756">
    <property type="entry name" value="PPR"/>
    <property type="match status" value="6"/>
</dbReference>
<keyword evidence="1" id="KW-0677">Repeat</keyword>